<organism evidence="1 2">
    <name type="scientific">Arachis hypogaea</name>
    <name type="common">Peanut</name>
    <dbReference type="NCBI Taxonomy" id="3818"/>
    <lineage>
        <taxon>Eukaryota</taxon>
        <taxon>Viridiplantae</taxon>
        <taxon>Streptophyta</taxon>
        <taxon>Embryophyta</taxon>
        <taxon>Tracheophyta</taxon>
        <taxon>Spermatophyta</taxon>
        <taxon>Magnoliopsida</taxon>
        <taxon>eudicotyledons</taxon>
        <taxon>Gunneridae</taxon>
        <taxon>Pentapetalae</taxon>
        <taxon>rosids</taxon>
        <taxon>fabids</taxon>
        <taxon>Fabales</taxon>
        <taxon>Fabaceae</taxon>
        <taxon>Papilionoideae</taxon>
        <taxon>50 kb inversion clade</taxon>
        <taxon>dalbergioids sensu lato</taxon>
        <taxon>Dalbergieae</taxon>
        <taxon>Pterocarpus clade</taxon>
        <taxon>Arachis</taxon>
    </lineage>
</organism>
<proteinExistence type="predicted"/>
<reference evidence="1 2" key="1">
    <citation type="submission" date="2019-01" db="EMBL/GenBank/DDBJ databases">
        <title>Sequencing of cultivated peanut Arachis hypogaea provides insights into genome evolution and oil improvement.</title>
        <authorList>
            <person name="Chen X."/>
        </authorList>
    </citation>
    <scope>NUCLEOTIDE SEQUENCE [LARGE SCALE GENOMIC DNA]</scope>
    <source>
        <strain evidence="2">cv. Fuhuasheng</strain>
        <tissue evidence="1">Leaves</tissue>
    </source>
</reference>
<gene>
    <name evidence="1" type="ORF">Ahy_A07g034307</name>
</gene>
<evidence type="ECO:0000313" key="2">
    <source>
        <dbReference type="Proteomes" id="UP000289738"/>
    </source>
</evidence>
<dbReference type="Proteomes" id="UP000289738">
    <property type="component" value="Chromosome A07"/>
</dbReference>
<evidence type="ECO:0008006" key="3">
    <source>
        <dbReference type="Google" id="ProtNLM"/>
    </source>
</evidence>
<comment type="caution">
    <text evidence="1">The sequence shown here is derived from an EMBL/GenBank/DDBJ whole genome shotgun (WGS) entry which is preliminary data.</text>
</comment>
<accession>A0A445CBG6</accession>
<dbReference type="EMBL" id="SDMP01000007">
    <property type="protein sequence ID" value="RYR48294.1"/>
    <property type="molecule type" value="Genomic_DNA"/>
</dbReference>
<name>A0A445CBG6_ARAHY</name>
<evidence type="ECO:0000313" key="1">
    <source>
        <dbReference type="EMBL" id="RYR48294.1"/>
    </source>
</evidence>
<dbReference type="AlphaFoldDB" id="A0A445CBG6"/>
<sequence>MIELYIEFEQHTGLDVVGEEVNVDEFGDINWEEDNNDNEEEFEANYEVDDKNDAGDLAGNSTVQNEADAIVSQHPFGVLSFMRTLDLKVMHALKFSEYTNIYGPHVVVEGNVAVEDGEFSVGIEFGSRESVISAIKSYTISRGVDYTVCVEQLPCLHVLACCANQRLDWQVYVHDVYKMFEICKVYKGEFVPMGDPSMWDIYEGTKVTANWTLKRVTKERPKSTRYLNEMDSRDMRGPCRCTICRREGHSRSRCP</sequence>
<keyword evidence="2" id="KW-1185">Reference proteome</keyword>
<protein>
    <recommendedName>
        <fullName evidence="3">Transposase MuDR plant domain-containing protein</fullName>
    </recommendedName>
</protein>